<dbReference type="PANTHER" id="PTHR43711:SF32">
    <property type="entry name" value="SENSOR-TYPE HISTIDINE KINASE PRRB"/>
    <property type="match status" value="1"/>
</dbReference>
<dbReference type="OrthoDB" id="5289013at2"/>
<dbReference type="InterPro" id="IPR011622">
    <property type="entry name" value="7TMR_DISM_rcpt_extracell_dom2"/>
</dbReference>
<dbReference type="CDD" id="cd00082">
    <property type="entry name" value="HisKA"/>
    <property type="match status" value="1"/>
</dbReference>
<organism evidence="11 12">
    <name type="scientific">Thiobaca trueperi</name>
    <dbReference type="NCBI Taxonomy" id="127458"/>
    <lineage>
        <taxon>Bacteria</taxon>
        <taxon>Pseudomonadati</taxon>
        <taxon>Pseudomonadota</taxon>
        <taxon>Gammaproteobacteria</taxon>
        <taxon>Chromatiales</taxon>
        <taxon>Chromatiaceae</taxon>
        <taxon>Thiobaca</taxon>
    </lineage>
</organism>
<feature type="domain" description="Histidine kinase" evidence="10">
    <location>
        <begin position="454"/>
        <end position="662"/>
    </location>
</feature>
<feature type="transmembrane region" description="Helical" evidence="8">
    <location>
        <begin position="304"/>
        <end position="323"/>
    </location>
</feature>
<keyword evidence="8" id="KW-0812">Transmembrane</keyword>
<dbReference type="EMBL" id="SMAO01000004">
    <property type="protein sequence ID" value="TCT21347.1"/>
    <property type="molecule type" value="Genomic_DNA"/>
</dbReference>
<keyword evidence="7" id="KW-0175">Coiled coil</keyword>
<dbReference type="PRINTS" id="PR00344">
    <property type="entry name" value="BCTRLSENSOR"/>
</dbReference>
<evidence type="ECO:0000256" key="5">
    <source>
        <dbReference type="ARBA" id="ARBA00022777"/>
    </source>
</evidence>
<keyword evidence="6" id="KW-0902">Two-component regulatory system</keyword>
<keyword evidence="5 11" id="KW-0418">Kinase</keyword>
<dbReference type="Pfam" id="PF02518">
    <property type="entry name" value="HATPase_c"/>
    <property type="match status" value="1"/>
</dbReference>
<dbReference type="Pfam" id="PF07696">
    <property type="entry name" value="7TMR-DISMED2"/>
    <property type="match status" value="1"/>
</dbReference>
<dbReference type="SUPFAM" id="SSF55874">
    <property type="entry name" value="ATPase domain of HSP90 chaperone/DNA topoisomerase II/histidine kinase"/>
    <property type="match status" value="1"/>
</dbReference>
<dbReference type="InterPro" id="IPR050736">
    <property type="entry name" value="Sensor_HK_Regulatory"/>
</dbReference>
<keyword evidence="12" id="KW-1185">Reference proteome</keyword>
<dbReference type="InterPro" id="IPR036097">
    <property type="entry name" value="HisK_dim/P_sf"/>
</dbReference>
<keyword evidence="8" id="KW-1133">Transmembrane helix</keyword>
<feature type="transmembrane region" description="Helical" evidence="8">
    <location>
        <begin position="364"/>
        <end position="382"/>
    </location>
</feature>
<name>A0A4R3MZP8_9GAMM</name>
<protein>
    <recommendedName>
        <fullName evidence="2">histidine kinase</fullName>
        <ecNumber evidence="2">2.7.13.3</ecNumber>
    </recommendedName>
</protein>
<feature type="transmembrane region" description="Helical" evidence="8">
    <location>
        <begin position="276"/>
        <end position="298"/>
    </location>
</feature>
<sequence length="681" mass="74955">MPLRLLCLLWLALVSVHAWAQTPLVLSPEMTRADLAPHLSLLRDAGGAMGVADVAGSPGWQALRGAFNRGFTQEALWLRVQIERPAGSPREWILEVNNAVLDDVRLYQRTAAGTWEEHRAGEDIPRDQWDLPYRNPAFLIDLAEPTQQTLWLRVTSRNSISAQITLWRPAFFGEASRGESLAYGLLLGIYLTIITIHLLFWRSTRSVVNGWYALYVVNSLFHIVLSFGFLQQYTGMPGRISDLALSLLICVSLWVGAKMSVGVLELAPRMPRTARWLVRSMAALSALTALLSLTVSYVAGVAPAQLAGVIEVAVLIVISLHLLREGYSPAALFLAAFGLYCLGIVLRVARNFMLLPPNLLTDNSFQISAITHMVVMSLAIMYRYKRIKAAAEQAQAETLRLKIQRAEELEEEVAARTRSLTSEIVRREQLETELRRSLEVERLARQEQRDFVEMASHEFRTPLTIIDTSVQRIASSEPSAATQERCRNIREATRRMIRLMDEFLSLDRVDGDLVSFTAVDEDAAAIVRGAAAEWDRGCIDVACADLPQCLACDAGLLRIALRNLLANAVRHSPEGVPVQFHAQGRVDGGIDFAVADAGGGIPADEMPRLFQKYFRGRGAQNKPGAGLGLYLVERIAKRHGGTVAVTSSATGSRFVLAIPGGAAIRREQVTAAPAHVSPYPG</sequence>
<dbReference type="Gene3D" id="1.10.287.130">
    <property type="match status" value="1"/>
</dbReference>
<evidence type="ECO:0000313" key="11">
    <source>
        <dbReference type="EMBL" id="TCT21347.1"/>
    </source>
</evidence>
<comment type="catalytic activity">
    <reaction evidence="1">
        <text>ATP + protein L-histidine = ADP + protein N-phospho-L-histidine.</text>
        <dbReference type="EC" id="2.7.13.3"/>
    </reaction>
</comment>
<evidence type="ECO:0000256" key="7">
    <source>
        <dbReference type="SAM" id="Coils"/>
    </source>
</evidence>
<dbReference type="Pfam" id="PF00512">
    <property type="entry name" value="HisKA"/>
    <property type="match status" value="1"/>
</dbReference>
<dbReference type="CDD" id="cd00075">
    <property type="entry name" value="HATPase"/>
    <property type="match status" value="1"/>
</dbReference>
<dbReference type="EC" id="2.7.13.3" evidence="2"/>
<dbReference type="InterPro" id="IPR003594">
    <property type="entry name" value="HATPase_dom"/>
</dbReference>
<evidence type="ECO:0000256" key="6">
    <source>
        <dbReference type="ARBA" id="ARBA00023012"/>
    </source>
</evidence>
<evidence type="ECO:0000313" key="12">
    <source>
        <dbReference type="Proteomes" id="UP000295717"/>
    </source>
</evidence>
<feature type="transmembrane region" description="Helical" evidence="8">
    <location>
        <begin position="330"/>
        <end position="349"/>
    </location>
</feature>
<reference evidence="11 12" key="1">
    <citation type="submission" date="2019-03" db="EMBL/GenBank/DDBJ databases">
        <title>Genomic Encyclopedia of Type Strains, Phase IV (KMG-IV): sequencing the most valuable type-strain genomes for metagenomic binning, comparative biology and taxonomic classification.</title>
        <authorList>
            <person name="Goeker M."/>
        </authorList>
    </citation>
    <scope>NUCLEOTIDE SEQUENCE [LARGE SCALE GENOMIC DNA]</scope>
    <source>
        <strain evidence="11 12">DSM 13587</strain>
    </source>
</reference>
<dbReference type="InterPro" id="IPR005467">
    <property type="entry name" value="His_kinase_dom"/>
</dbReference>
<evidence type="ECO:0000256" key="1">
    <source>
        <dbReference type="ARBA" id="ARBA00000085"/>
    </source>
</evidence>
<dbReference type="InterPro" id="IPR004358">
    <property type="entry name" value="Sig_transdc_His_kin-like_C"/>
</dbReference>
<feature type="coiled-coil region" evidence="7">
    <location>
        <begin position="389"/>
        <end position="447"/>
    </location>
</feature>
<keyword evidence="8" id="KW-0472">Membrane</keyword>
<dbReference type="Gene3D" id="2.60.40.2380">
    <property type="match status" value="1"/>
</dbReference>
<dbReference type="GO" id="GO:0000155">
    <property type="term" value="F:phosphorelay sensor kinase activity"/>
    <property type="evidence" value="ECO:0007669"/>
    <property type="project" value="InterPro"/>
</dbReference>
<dbReference type="AlphaFoldDB" id="A0A4R3MZP8"/>
<proteinExistence type="predicted"/>
<dbReference type="PANTHER" id="PTHR43711">
    <property type="entry name" value="TWO-COMPONENT HISTIDINE KINASE"/>
    <property type="match status" value="1"/>
</dbReference>
<evidence type="ECO:0000256" key="8">
    <source>
        <dbReference type="SAM" id="Phobius"/>
    </source>
</evidence>
<comment type="caution">
    <text evidence="11">The sequence shown here is derived from an EMBL/GenBank/DDBJ whole genome shotgun (WGS) entry which is preliminary data.</text>
</comment>
<keyword evidence="3" id="KW-0597">Phosphoprotein</keyword>
<evidence type="ECO:0000256" key="3">
    <source>
        <dbReference type="ARBA" id="ARBA00022553"/>
    </source>
</evidence>
<evidence type="ECO:0000256" key="4">
    <source>
        <dbReference type="ARBA" id="ARBA00022679"/>
    </source>
</evidence>
<dbReference type="SMART" id="SM00388">
    <property type="entry name" value="HisKA"/>
    <property type="match status" value="1"/>
</dbReference>
<dbReference type="PROSITE" id="PS50109">
    <property type="entry name" value="HIS_KIN"/>
    <property type="match status" value="1"/>
</dbReference>
<feature type="transmembrane region" description="Helical" evidence="8">
    <location>
        <begin position="181"/>
        <end position="200"/>
    </location>
</feature>
<feature type="transmembrane region" description="Helical" evidence="8">
    <location>
        <begin position="212"/>
        <end position="231"/>
    </location>
</feature>
<keyword evidence="9" id="KW-0732">Signal</keyword>
<dbReference type="InterPro" id="IPR036890">
    <property type="entry name" value="HATPase_C_sf"/>
</dbReference>
<dbReference type="SUPFAM" id="SSF47384">
    <property type="entry name" value="Homodimeric domain of signal transducing histidine kinase"/>
    <property type="match status" value="1"/>
</dbReference>
<feature type="chain" id="PRO_5021015556" description="histidine kinase" evidence="9">
    <location>
        <begin position="21"/>
        <end position="681"/>
    </location>
</feature>
<dbReference type="Pfam" id="PF07695">
    <property type="entry name" value="7TMR-DISM_7TM"/>
    <property type="match status" value="1"/>
</dbReference>
<evidence type="ECO:0000259" key="10">
    <source>
        <dbReference type="PROSITE" id="PS50109"/>
    </source>
</evidence>
<dbReference type="InterPro" id="IPR003661">
    <property type="entry name" value="HisK_dim/P_dom"/>
</dbReference>
<feature type="transmembrane region" description="Helical" evidence="8">
    <location>
        <begin position="243"/>
        <end position="264"/>
    </location>
</feature>
<accession>A0A4R3MZP8</accession>
<dbReference type="Gene3D" id="3.30.565.10">
    <property type="entry name" value="Histidine kinase-like ATPase, C-terminal domain"/>
    <property type="match status" value="1"/>
</dbReference>
<dbReference type="Proteomes" id="UP000295717">
    <property type="component" value="Unassembled WGS sequence"/>
</dbReference>
<evidence type="ECO:0000256" key="9">
    <source>
        <dbReference type="SAM" id="SignalP"/>
    </source>
</evidence>
<dbReference type="RefSeq" id="WP_132976946.1">
    <property type="nucleotide sequence ID" value="NZ_SMAO01000004.1"/>
</dbReference>
<evidence type="ECO:0000256" key="2">
    <source>
        <dbReference type="ARBA" id="ARBA00012438"/>
    </source>
</evidence>
<dbReference type="InterPro" id="IPR011623">
    <property type="entry name" value="7TMR_DISM_rcpt_extracell_dom1"/>
</dbReference>
<feature type="signal peptide" evidence="9">
    <location>
        <begin position="1"/>
        <end position="20"/>
    </location>
</feature>
<dbReference type="SMART" id="SM00387">
    <property type="entry name" value="HATPase_c"/>
    <property type="match status" value="1"/>
</dbReference>
<gene>
    <name evidence="11" type="ORF">EDC35_104202</name>
</gene>
<keyword evidence="4" id="KW-0808">Transferase</keyword>